<reference evidence="8 10" key="2">
    <citation type="submission" date="2021-03" db="EMBL/GenBank/DDBJ databases">
        <title>Rapid diversification of plasmids in a genus of pathogenic and nitrogen fixing bacteria.</title>
        <authorList>
            <person name="Weisberg A.J."/>
            <person name="Miller M."/>
            <person name="Ream W."/>
            <person name="Grunwald N.J."/>
            <person name="Chang J.H."/>
        </authorList>
    </citation>
    <scope>NUCLEOTIDE SEQUENCE [LARGE SCALE GENOMIC DNA]</scope>
    <source>
        <strain evidence="8 10">AF3.44</strain>
    </source>
</reference>
<dbReference type="Proteomes" id="UP000826513">
    <property type="component" value="Chromosome 1"/>
</dbReference>
<protein>
    <submittedName>
        <fullName evidence="8">MliC family protein</fullName>
    </submittedName>
</protein>
<feature type="domain" description="C-type lysozyme inhibitor" evidence="6">
    <location>
        <begin position="42"/>
        <end position="107"/>
    </location>
</feature>
<dbReference type="EMBL" id="CP039691">
    <property type="protein sequence ID" value="QCI97528.1"/>
    <property type="molecule type" value="Genomic_DNA"/>
</dbReference>
<dbReference type="InterPro" id="IPR036328">
    <property type="entry name" value="MliC_sf"/>
</dbReference>
<dbReference type="InterPro" id="IPR018660">
    <property type="entry name" value="MliC"/>
</dbReference>
<keyword evidence="2" id="KW-0472">Membrane</keyword>
<proteinExistence type="predicted"/>
<dbReference type="Proteomes" id="UP000298545">
    <property type="component" value="Chromosome circular"/>
</dbReference>
<keyword evidence="1 5" id="KW-0732">Signal</keyword>
<gene>
    <name evidence="7" type="ORF">CFBP5473_06125</name>
    <name evidence="8" type="ORF">J5285_13560</name>
</gene>
<sequence length="120" mass="12770">MTLQRSFILASIISMTATPLLADDITIPMPADTKVEHVDATYQCGQEKVTVTYINAGSVNLARLGMGDTIIVASSVIAASGAKYAGGPYVWWSKGEEAELYDVVKDPQMNTATHCSTVKG</sequence>
<feature type="chain" id="PRO_5044606259" evidence="5">
    <location>
        <begin position="23"/>
        <end position="120"/>
    </location>
</feature>
<dbReference type="KEGG" id="alf:CFBP5473_06125"/>
<keyword evidence="4" id="KW-0449">Lipoprotein</keyword>
<feature type="signal peptide" evidence="5">
    <location>
        <begin position="1"/>
        <end position="22"/>
    </location>
</feature>
<dbReference type="EMBL" id="CP072167">
    <property type="protein sequence ID" value="QYA07032.1"/>
    <property type="molecule type" value="Genomic_DNA"/>
</dbReference>
<name>A0A4D7DN19_9HYPH</name>
<dbReference type="Gene3D" id="2.40.128.200">
    <property type="match status" value="1"/>
</dbReference>
<dbReference type="AlphaFoldDB" id="A0A4D7DN19"/>
<dbReference type="Pfam" id="PF09864">
    <property type="entry name" value="MliC"/>
    <property type="match status" value="1"/>
</dbReference>
<keyword evidence="10" id="KW-1185">Reference proteome</keyword>
<dbReference type="OrthoDB" id="120729at2"/>
<evidence type="ECO:0000313" key="10">
    <source>
        <dbReference type="Proteomes" id="UP000826513"/>
    </source>
</evidence>
<keyword evidence="3" id="KW-0564">Palmitate</keyword>
<organism evidence="7 9">
    <name type="scientific">Agrobacterium larrymoorei</name>
    <dbReference type="NCBI Taxonomy" id="160699"/>
    <lineage>
        <taxon>Bacteria</taxon>
        <taxon>Pseudomonadati</taxon>
        <taxon>Pseudomonadota</taxon>
        <taxon>Alphaproteobacteria</taxon>
        <taxon>Hyphomicrobiales</taxon>
        <taxon>Rhizobiaceae</taxon>
        <taxon>Rhizobium/Agrobacterium group</taxon>
        <taxon>Agrobacterium</taxon>
    </lineage>
</organism>
<dbReference type="SUPFAM" id="SSF141488">
    <property type="entry name" value="YdhA-like"/>
    <property type="match status" value="1"/>
</dbReference>
<evidence type="ECO:0000313" key="8">
    <source>
        <dbReference type="EMBL" id="QYA07032.1"/>
    </source>
</evidence>
<reference evidence="7 9" key="1">
    <citation type="submission" date="2019-04" db="EMBL/GenBank/DDBJ databases">
        <title>Complete genome sequence of Agrobacterium larrymoorei CFBP5473.</title>
        <authorList>
            <person name="Haryono M."/>
            <person name="Chou L."/>
            <person name="Lin Y.-C."/>
            <person name="Lai E.-M."/>
            <person name="Kuo C.-H."/>
        </authorList>
    </citation>
    <scope>NUCLEOTIDE SEQUENCE [LARGE SCALE GENOMIC DNA]</scope>
    <source>
        <strain evidence="7 9">CFBP5473</strain>
    </source>
</reference>
<dbReference type="STRING" id="1367849.GCA_000518585_03474"/>
<evidence type="ECO:0000256" key="4">
    <source>
        <dbReference type="ARBA" id="ARBA00023288"/>
    </source>
</evidence>
<evidence type="ECO:0000259" key="6">
    <source>
        <dbReference type="Pfam" id="PF09864"/>
    </source>
</evidence>
<evidence type="ECO:0000256" key="1">
    <source>
        <dbReference type="ARBA" id="ARBA00022729"/>
    </source>
</evidence>
<evidence type="ECO:0000256" key="2">
    <source>
        <dbReference type="ARBA" id="ARBA00023136"/>
    </source>
</evidence>
<evidence type="ECO:0000313" key="7">
    <source>
        <dbReference type="EMBL" id="QCI97528.1"/>
    </source>
</evidence>
<evidence type="ECO:0000256" key="3">
    <source>
        <dbReference type="ARBA" id="ARBA00023139"/>
    </source>
</evidence>
<evidence type="ECO:0000256" key="5">
    <source>
        <dbReference type="SAM" id="SignalP"/>
    </source>
</evidence>
<evidence type="ECO:0000313" key="9">
    <source>
        <dbReference type="Proteomes" id="UP000298545"/>
    </source>
</evidence>
<accession>A0A4D7DN19</accession>